<proteinExistence type="predicted"/>
<sequence length="201" mass="20571">MRRRIRPASTGGLPSPDNSVSRNDVMKTAKTRAAAPKAEKTSRPPANAKASAKTPSRTAAKATAKAAAKPASEKGKAAGPAEVVESGGTAAPRAADKPVMTAPRDALTLPPKPAAAITPPIPAPVAAPPTPAATTIKPVSGPAARADVPPDAGFTLRVDGHFKNQFETLAQATQAATDLKSRFPILRIEIYDAANKARLPI</sequence>
<evidence type="ECO:0000313" key="3">
    <source>
        <dbReference type="Proteomes" id="UP000002531"/>
    </source>
</evidence>
<dbReference type="HOGENOM" id="CLU_1584753_0_0_5"/>
<keyword evidence="3" id="KW-1185">Reference proteome</keyword>
<accession>Q3SNV2</accession>
<protein>
    <submittedName>
        <fullName evidence="2">Uncharacterized protein</fullName>
    </submittedName>
</protein>
<organism evidence="2 3">
    <name type="scientific">Nitrobacter winogradskyi (strain ATCC 25391 / DSM 10237 / CIP 104748 / NCIMB 11846 / Nb-255)</name>
    <dbReference type="NCBI Taxonomy" id="323098"/>
    <lineage>
        <taxon>Bacteria</taxon>
        <taxon>Pseudomonadati</taxon>
        <taxon>Pseudomonadota</taxon>
        <taxon>Alphaproteobacteria</taxon>
        <taxon>Hyphomicrobiales</taxon>
        <taxon>Nitrobacteraceae</taxon>
        <taxon>Nitrobacter</taxon>
    </lineage>
</organism>
<evidence type="ECO:0000313" key="2">
    <source>
        <dbReference type="EMBL" id="ABA06039.1"/>
    </source>
</evidence>
<feature type="region of interest" description="Disordered" evidence="1">
    <location>
        <begin position="1"/>
        <end position="107"/>
    </location>
</feature>
<evidence type="ECO:0000256" key="1">
    <source>
        <dbReference type="SAM" id="MobiDB-lite"/>
    </source>
</evidence>
<reference evidence="2 3" key="1">
    <citation type="journal article" date="2006" name="Appl. Environ. Microbiol.">
        <title>Genome sequence of the chemolithoautotrophic nitrite-oxidizing bacterium Nitrobacter winogradskyi Nb-255.</title>
        <authorList>
            <person name="Starkenburg S.R."/>
            <person name="Chain P.S."/>
            <person name="Sayavedra-Soto L.A."/>
            <person name="Hauser L."/>
            <person name="Land M.L."/>
            <person name="Larimer F.W."/>
            <person name="Malfatti S.A."/>
            <person name="Klotz M.G."/>
            <person name="Bottomley P.J."/>
            <person name="Arp D.J."/>
            <person name="Hickey W.J."/>
        </authorList>
    </citation>
    <scope>NUCLEOTIDE SEQUENCE [LARGE SCALE GENOMIC DNA]</scope>
    <source>
        <strain evidence="3">ATCC 25391 / DSM 10237 / CIP 104748 / NCIMB 11846 / Nb-255</strain>
    </source>
</reference>
<dbReference type="Proteomes" id="UP000002531">
    <property type="component" value="Chromosome"/>
</dbReference>
<feature type="compositionally biased region" description="Low complexity" evidence="1">
    <location>
        <begin position="48"/>
        <end position="70"/>
    </location>
</feature>
<dbReference type="eggNOG" id="ENOG503171Q">
    <property type="taxonomic scope" value="Bacteria"/>
</dbReference>
<dbReference type="KEGG" id="nwi:Nwi_2786"/>
<name>Q3SNV2_NITWN</name>
<gene>
    <name evidence="2" type="ordered locus">Nwi_2786</name>
</gene>
<dbReference type="EMBL" id="CP000115">
    <property type="protein sequence ID" value="ABA06039.1"/>
    <property type="molecule type" value="Genomic_DNA"/>
</dbReference>
<dbReference type="AlphaFoldDB" id="Q3SNV2"/>